<organism evidence="10">
    <name type="scientific">Acetithermum autotrophicum</name>
    <dbReference type="NCBI Taxonomy" id="1446466"/>
    <lineage>
        <taxon>Bacteria</taxon>
        <taxon>Candidatus Bipolaricaulota</taxon>
        <taxon>Candidatus Acetithermum</taxon>
    </lineage>
</organism>
<dbReference type="EMBL" id="AP011803">
    <property type="protein sequence ID" value="BAL59532.1"/>
    <property type="molecule type" value="Genomic_DNA"/>
</dbReference>
<dbReference type="Gene3D" id="3.40.50.300">
    <property type="entry name" value="P-loop containing nucleotide triphosphate hydrolases"/>
    <property type="match status" value="1"/>
</dbReference>
<gene>
    <name evidence="10" type="ORF">HGMM_OP4C168</name>
</gene>
<feature type="domain" description="MIP18 family-like" evidence="9">
    <location>
        <begin position="6"/>
        <end position="72"/>
    </location>
</feature>
<evidence type="ECO:0000256" key="4">
    <source>
        <dbReference type="ARBA" id="ARBA00022741"/>
    </source>
</evidence>
<dbReference type="PANTHER" id="PTHR42961">
    <property type="entry name" value="IRON-SULFUR PROTEIN NUBPL"/>
    <property type="match status" value="1"/>
</dbReference>
<dbReference type="SUPFAM" id="SSF52540">
    <property type="entry name" value="P-loop containing nucleoside triphosphate hydrolases"/>
    <property type="match status" value="1"/>
</dbReference>
<proteinExistence type="inferred from homology"/>
<keyword evidence="8" id="KW-0378">Hydrolase</keyword>
<dbReference type="GO" id="GO:0051539">
    <property type="term" value="F:4 iron, 4 sulfur cluster binding"/>
    <property type="evidence" value="ECO:0007669"/>
    <property type="project" value="TreeGrafter"/>
</dbReference>
<keyword evidence="7 8" id="KW-0411">Iron-sulfur</keyword>
<dbReference type="InterPro" id="IPR027417">
    <property type="entry name" value="P-loop_NTPase"/>
</dbReference>
<comment type="subunit">
    <text evidence="8">Homodimer.</text>
</comment>
<dbReference type="CDD" id="cd02037">
    <property type="entry name" value="Mrp_NBP35"/>
    <property type="match status" value="1"/>
</dbReference>
<keyword evidence="3 8" id="KW-0479">Metal-binding</keyword>
<evidence type="ECO:0000313" key="10">
    <source>
        <dbReference type="EMBL" id="BAL59532.1"/>
    </source>
</evidence>
<dbReference type="GO" id="GO:0140663">
    <property type="term" value="F:ATP-dependent FeS chaperone activity"/>
    <property type="evidence" value="ECO:0007669"/>
    <property type="project" value="InterPro"/>
</dbReference>
<dbReference type="AlphaFoldDB" id="H5SVA3"/>
<keyword evidence="6 8" id="KW-0408">Iron</keyword>
<dbReference type="InterPro" id="IPR002744">
    <property type="entry name" value="MIP18-like"/>
</dbReference>
<accession>H5SVA3</accession>
<comment type="similarity">
    <text evidence="1">In the N-terminal section; belongs to the MIP18 family.</text>
</comment>
<evidence type="ECO:0000256" key="6">
    <source>
        <dbReference type="ARBA" id="ARBA00023004"/>
    </source>
</evidence>
<feature type="binding site" evidence="8">
    <location>
        <begin position="105"/>
        <end position="112"/>
    </location>
    <ligand>
        <name>ATP</name>
        <dbReference type="ChEBI" id="CHEBI:30616"/>
    </ligand>
</feature>
<evidence type="ECO:0000256" key="8">
    <source>
        <dbReference type="HAMAP-Rule" id="MF_02040"/>
    </source>
</evidence>
<dbReference type="InterPro" id="IPR044304">
    <property type="entry name" value="NUBPL-like"/>
</dbReference>
<sequence length="345" mass="36854">MTLSERAREALRQIEIPNAHRSLGDLVEDLAIDGSAARVRVKLLPAYVSKSQLRAWVEQALTALPEIETVHVEFAQTPRPQPRVPHPTQKLHFPQIARIIAIFSGKGGVGKSTVSVNLAVALAQQGARVGLFDADVHGPNIPNLLGLTEPPTVKDGKLVPIFKYGVHAMSIGLLVGGGDPLIWRGPMISKAINELLESTAWPELDYLIVDMPPGTGDAQLGLAQDVELAGTIAVTTPQEVALSDVRRGIGAFAKLNVPVIGIIENMAYYLCPKCGHTEYIFGQGGGAAEAQRQNIPLLGQIPLDPELRAGGDAGVPIVIAKPDSPAAHAFTKIADELIRHFRQKG</sequence>
<dbReference type="HAMAP" id="MF_02040">
    <property type="entry name" value="Mrp_NBP35"/>
    <property type="match status" value="1"/>
</dbReference>
<dbReference type="PANTHER" id="PTHR42961:SF2">
    <property type="entry name" value="IRON-SULFUR PROTEIN NUBPL"/>
    <property type="match status" value="1"/>
</dbReference>
<dbReference type="Pfam" id="PF01883">
    <property type="entry name" value="FeS_assembly_P"/>
    <property type="match status" value="1"/>
</dbReference>
<comment type="function">
    <text evidence="8">Binds and transfers iron-sulfur (Fe-S) clusters to target apoproteins. Can hydrolyze ATP.</text>
</comment>
<dbReference type="InterPro" id="IPR033756">
    <property type="entry name" value="YlxH/NBP35"/>
</dbReference>
<reference evidence="10" key="2">
    <citation type="journal article" date="2012" name="PLoS ONE">
        <title>A Deeply Branching Thermophilic Bacterium with an Ancient Acetyl-CoA Pathway Dominates a Subsurface Ecosystem.</title>
        <authorList>
            <person name="Takami H."/>
            <person name="Noguchi H."/>
            <person name="Takaki Y."/>
            <person name="Uchiyama I."/>
            <person name="Toyoda A."/>
            <person name="Nishi S."/>
            <person name="Chee G.-J."/>
            <person name="Arai W."/>
            <person name="Nunoura T."/>
            <person name="Itoh T."/>
            <person name="Hattori M."/>
            <person name="Takai K."/>
        </authorList>
    </citation>
    <scope>NUCLEOTIDE SEQUENCE</scope>
</reference>
<evidence type="ECO:0000256" key="2">
    <source>
        <dbReference type="ARBA" id="ARBA00008205"/>
    </source>
</evidence>
<dbReference type="Pfam" id="PF10609">
    <property type="entry name" value="ParA"/>
    <property type="match status" value="1"/>
</dbReference>
<evidence type="ECO:0000259" key="9">
    <source>
        <dbReference type="Pfam" id="PF01883"/>
    </source>
</evidence>
<dbReference type="GO" id="GO:0046872">
    <property type="term" value="F:metal ion binding"/>
    <property type="evidence" value="ECO:0007669"/>
    <property type="project" value="UniProtKB-KW"/>
</dbReference>
<dbReference type="GO" id="GO:0016226">
    <property type="term" value="P:iron-sulfur cluster assembly"/>
    <property type="evidence" value="ECO:0007669"/>
    <property type="project" value="InterPro"/>
</dbReference>
<dbReference type="FunFam" id="3.40.50.300:FF:001119">
    <property type="entry name" value="Iron-sulfur cluster carrier protein"/>
    <property type="match status" value="1"/>
</dbReference>
<dbReference type="PROSITE" id="PS01215">
    <property type="entry name" value="MRP"/>
    <property type="match status" value="1"/>
</dbReference>
<dbReference type="InterPro" id="IPR019591">
    <property type="entry name" value="Mrp/NBP35_ATP-bd"/>
</dbReference>
<comment type="similarity">
    <text evidence="2">In the C-terminal section; belongs to the Mrp/NBP35 ATP-binding proteins family.</text>
</comment>
<evidence type="ECO:0000256" key="5">
    <source>
        <dbReference type="ARBA" id="ARBA00022840"/>
    </source>
</evidence>
<name>H5SVA3_ACEAU</name>
<dbReference type="Gene3D" id="3.30.300.130">
    <property type="entry name" value="Fe-S cluster assembly (FSCA)"/>
    <property type="match status" value="1"/>
</dbReference>
<reference evidence="10" key="1">
    <citation type="journal article" date="2005" name="Environ. Microbiol.">
        <title>Genetic and functional properties of uncultivated thermophilic crenarchaeotes from a subsurface gold mine as revealed by analysis of genome fragments.</title>
        <authorList>
            <person name="Nunoura T."/>
            <person name="Hirayama H."/>
            <person name="Takami H."/>
            <person name="Oida H."/>
            <person name="Nishi S."/>
            <person name="Shimamura S."/>
            <person name="Suzuki Y."/>
            <person name="Inagaki F."/>
            <person name="Takai K."/>
            <person name="Nealson K.H."/>
            <person name="Horikoshi K."/>
        </authorList>
    </citation>
    <scope>NUCLEOTIDE SEQUENCE</scope>
</reference>
<evidence type="ECO:0000256" key="7">
    <source>
        <dbReference type="ARBA" id="ARBA00023014"/>
    </source>
</evidence>
<dbReference type="GO" id="GO:0016887">
    <property type="term" value="F:ATP hydrolysis activity"/>
    <property type="evidence" value="ECO:0007669"/>
    <property type="project" value="UniProtKB-UniRule"/>
</dbReference>
<dbReference type="InterPro" id="IPR034904">
    <property type="entry name" value="FSCA_dom_sf"/>
</dbReference>
<dbReference type="GO" id="GO:0005524">
    <property type="term" value="F:ATP binding"/>
    <property type="evidence" value="ECO:0007669"/>
    <property type="project" value="UniProtKB-UniRule"/>
</dbReference>
<protein>
    <recommendedName>
        <fullName evidence="8">Iron-sulfur cluster carrier protein</fullName>
    </recommendedName>
</protein>
<keyword evidence="4 8" id="KW-0547">Nucleotide-binding</keyword>
<evidence type="ECO:0000256" key="3">
    <source>
        <dbReference type="ARBA" id="ARBA00022723"/>
    </source>
</evidence>
<comment type="similarity">
    <text evidence="8">Belongs to the Mrp/NBP35 ATP-binding proteins family.</text>
</comment>
<dbReference type="InterPro" id="IPR000808">
    <property type="entry name" value="Mrp-like_CS"/>
</dbReference>
<keyword evidence="5 8" id="KW-0067">ATP-binding</keyword>
<dbReference type="SUPFAM" id="SSF117916">
    <property type="entry name" value="Fe-S cluster assembly (FSCA) domain-like"/>
    <property type="match status" value="1"/>
</dbReference>
<evidence type="ECO:0000256" key="1">
    <source>
        <dbReference type="ARBA" id="ARBA00007352"/>
    </source>
</evidence>